<comment type="subcellular location">
    <subcellularLocation>
        <location evidence="2">Cell membrane</location>
        <topology evidence="2">Multi-pass membrane protein</topology>
    </subcellularLocation>
</comment>
<dbReference type="EC" id="2.7.13.3" evidence="3"/>
<dbReference type="Gene3D" id="1.10.287.130">
    <property type="match status" value="1"/>
</dbReference>
<dbReference type="InterPro" id="IPR050980">
    <property type="entry name" value="2C_sensor_his_kinase"/>
</dbReference>
<dbReference type="EMBL" id="SJFN01000001">
    <property type="protein sequence ID" value="TBW41250.1"/>
    <property type="molecule type" value="Genomic_DNA"/>
</dbReference>
<feature type="transmembrane region" description="Helical" evidence="9">
    <location>
        <begin position="24"/>
        <end position="41"/>
    </location>
</feature>
<dbReference type="Gene3D" id="3.30.565.10">
    <property type="entry name" value="Histidine kinase-like ATPase, C-terminal domain"/>
    <property type="match status" value="1"/>
</dbReference>
<name>A0A4Q9VXZ0_9HYPH</name>
<feature type="transmembrane region" description="Helical" evidence="9">
    <location>
        <begin position="104"/>
        <end position="121"/>
    </location>
</feature>
<dbReference type="OrthoDB" id="9785252at2"/>
<feature type="domain" description="Histidine kinase" evidence="10">
    <location>
        <begin position="216"/>
        <end position="433"/>
    </location>
</feature>
<dbReference type="SMART" id="SM00387">
    <property type="entry name" value="HATPase_c"/>
    <property type="match status" value="1"/>
</dbReference>
<comment type="catalytic activity">
    <reaction evidence="1">
        <text>ATP + protein L-histidine = ADP + protein N-phospho-L-histidine.</text>
        <dbReference type="EC" id="2.7.13.3"/>
    </reaction>
</comment>
<dbReference type="RefSeq" id="WP_131304833.1">
    <property type="nucleotide sequence ID" value="NZ_SJFN01000001.1"/>
</dbReference>
<evidence type="ECO:0000256" key="5">
    <source>
        <dbReference type="ARBA" id="ARBA00022679"/>
    </source>
</evidence>
<gene>
    <name evidence="11" type="ORF">EYW49_00535</name>
</gene>
<dbReference type="InterPro" id="IPR036097">
    <property type="entry name" value="HisK_dim/P_sf"/>
</dbReference>
<keyword evidence="6" id="KW-0547">Nucleotide-binding</keyword>
<dbReference type="SUPFAM" id="SSF55874">
    <property type="entry name" value="ATPase domain of HSP90 chaperone/DNA topoisomerase II/histidine kinase"/>
    <property type="match status" value="1"/>
</dbReference>
<feature type="transmembrane region" description="Helical" evidence="9">
    <location>
        <begin position="128"/>
        <end position="147"/>
    </location>
</feature>
<reference evidence="11 12" key="1">
    <citation type="submission" date="2019-02" db="EMBL/GenBank/DDBJ databases">
        <title>Siculibacillus lacustris gen. nov., sp. nov., a new rosette-forming bacterium isolated from a freshwater crater lake (Lake St. Ana, Romania).</title>
        <authorList>
            <person name="Felfoldi T."/>
            <person name="Marton Z."/>
            <person name="Szabo A."/>
            <person name="Mentes A."/>
            <person name="Boka K."/>
            <person name="Marialigeti K."/>
            <person name="Mathe I."/>
            <person name="Koncz M."/>
            <person name="Schumann P."/>
            <person name="Toth E."/>
        </authorList>
    </citation>
    <scope>NUCLEOTIDE SEQUENCE [LARGE SCALE GENOMIC DNA]</scope>
    <source>
        <strain evidence="11 12">SA-279</strain>
    </source>
</reference>
<evidence type="ECO:0000256" key="2">
    <source>
        <dbReference type="ARBA" id="ARBA00004651"/>
    </source>
</evidence>
<keyword evidence="9" id="KW-0812">Transmembrane</keyword>
<dbReference type="NCBIfam" id="NF033792">
    <property type="entry name" value="ActS_PrrB_HisK"/>
    <property type="match status" value="1"/>
</dbReference>
<dbReference type="InterPro" id="IPR036890">
    <property type="entry name" value="HATPase_C_sf"/>
</dbReference>
<dbReference type="InterPro" id="IPR005467">
    <property type="entry name" value="His_kinase_dom"/>
</dbReference>
<dbReference type="GO" id="GO:0000155">
    <property type="term" value="F:phosphorelay sensor kinase activity"/>
    <property type="evidence" value="ECO:0007669"/>
    <property type="project" value="InterPro"/>
</dbReference>
<keyword evidence="9" id="KW-0472">Membrane</keyword>
<dbReference type="CDD" id="cd00082">
    <property type="entry name" value="HisKA"/>
    <property type="match status" value="1"/>
</dbReference>
<dbReference type="GO" id="GO:0005524">
    <property type="term" value="F:ATP binding"/>
    <property type="evidence" value="ECO:0007669"/>
    <property type="project" value="UniProtKB-KW"/>
</dbReference>
<keyword evidence="4" id="KW-1003">Cell membrane</keyword>
<dbReference type="GO" id="GO:0005886">
    <property type="term" value="C:plasma membrane"/>
    <property type="evidence" value="ECO:0007669"/>
    <property type="project" value="UniProtKB-SubCell"/>
</dbReference>
<keyword evidence="9" id="KW-1133">Transmembrane helix</keyword>
<dbReference type="Pfam" id="PF02518">
    <property type="entry name" value="HATPase_c"/>
    <property type="match status" value="1"/>
</dbReference>
<dbReference type="PANTHER" id="PTHR44936:SF10">
    <property type="entry name" value="SENSOR PROTEIN RSTB"/>
    <property type="match status" value="1"/>
</dbReference>
<organism evidence="11 12">
    <name type="scientific">Siculibacillus lacustris</name>
    <dbReference type="NCBI Taxonomy" id="1549641"/>
    <lineage>
        <taxon>Bacteria</taxon>
        <taxon>Pseudomonadati</taxon>
        <taxon>Pseudomonadota</taxon>
        <taxon>Alphaproteobacteria</taxon>
        <taxon>Hyphomicrobiales</taxon>
        <taxon>Ancalomicrobiaceae</taxon>
        <taxon>Siculibacillus</taxon>
    </lineage>
</organism>
<feature type="transmembrane region" description="Helical" evidence="9">
    <location>
        <begin position="159"/>
        <end position="181"/>
    </location>
</feature>
<protein>
    <recommendedName>
        <fullName evidence="3">histidine kinase</fullName>
        <ecNumber evidence="3">2.7.13.3</ecNumber>
    </recommendedName>
</protein>
<evidence type="ECO:0000313" key="12">
    <source>
        <dbReference type="Proteomes" id="UP000292781"/>
    </source>
</evidence>
<feature type="transmembrane region" description="Helical" evidence="9">
    <location>
        <begin position="78"/>
        <end position="98"/>
    </location>
</feature>
<evidence type="ECO:0000256" key="1">
    <source>
        <dbReference type="ARBA" id="ARBA00000085"/>
    </source>
</evidence>
<evidence type="ECO:0000259" key="10">
    <source>
        <dbReference type="PROSITE" id="PS50109"/>
    </source>
</evidence>
<dbReference type="InterPro" id="IPR003661">
    <property type="entry name" value="HisK_dim/P_dom"/>
</dbReference>
<keyword evidence="8" id="KW-0067">ATP-binding</keyword>
<evidence type="ECO:0000256" key="9">
    <source>
        <dbReference type="SAM" id="Phobius"/>
    </source>
</evidence>
<sequence>MLGVLADFGDTSARSLRLETLVRLRWLAILGQAASVVFVRWGLGFPLSQVGCFALIGASVALNLLLRWNFSTIHRLDGVHATLLLGWDVLELAGLLWLTGGLENPFAFLLLAPVLVSSASLPPRSTALLGVFVAVLVTVLAVWHQPLPWGAVEAPLLPPLYVVGIWLAILLTLSFSALYAFRVADESRRLADALAATELVLQREQHLTALDGLAAAAAHELGTPLGTIALVTREMERELPPGSPLADDVALLRAQSDRCREILRKLSSMGSDADAYYVRLSISALVDEVITPFRDLGPEIVVACSGDGPEPIGRRNPAVLYGLANIVENAVDFAQGRVGVTVTWDAADVVVTIDDDGPGFASAVIARLGEPWITTRRPNGEDAASGDEAGGGLGLGYFIAQTFLLRSGAQLSARNRSYPDHGAVIRVVWPRARMESSSEAIGSSNFTTIDG</sequence>
<dbReference type="PROSITE" id="PS50109">
    <property type="entry name" value="HIS_KIN"/>
    <property type="match status" value="1"/>
</dbReference>
<keyword evidence="12" id="KW-1185">Reference proteome</keyword>
<keyword evidence="7 11" id="KW-0418">Kinase</keyword>
<evidence type="ECO:0000256" key="7">
    <source>
        <dbReference type="ARBA" id="ARBA00022777"/>
    </source>
</evidence>
<dbReference type="PANTHER" id="PTHR44936">
    <property type="entry name" value="SENSOR PROTEIN CREC"/>
    <property type="match status" value="1"/>
</dbReference>
<keyword evidence="5" id="KW-0808">Transferase</keyword>
<evidence type="ECO:0000256" key="3">
    <source>
        <dbReference type="ARBA" id="ARBA00012438"/>
    </source>
</evidence>
<comment type="caution">
    <text evidence="11">The sequence shown here is derived from an EMBL/GenBank/DDBJ whole genome shotgun (WGS) entry which is preliminary data.</text>
</comment>
<evidence type="ECO:0000256" key="8">
    <source>
        <dbReference type="ARBA" id="ARBA00022840"/>
    </source>
</evidence>
<dbReference type="SUPFAM" id="SSF47384">
    <property type="entry name" value="Homodimeric domain of signal transducing histidine kinase"/>
    <property type="match status" value="1"/>
</dbReference>
<proteinExistence type="predicted"/>
<feature type="transmembrane region" description="Helical" evidence="9">
    <location>
        <begin position="47"/>
        <end position="66"/>
    </location>
</feature>
<accession>A0A4Q9VXZ0</accession>
<dbReference type="InterPro" id="IPR003594">
    <property type="entry name" value="HATPase_dom"/>
</dbReference>
<evidence type="ECO:0000256" key="6">
    <source>
        <dbReference type="ARBA" id="ARBA00022741"/>
    </source>
</evidence>
<dbReference type="Proteomes" id="UP000292781">
    <property type="component" value="Unassembled WGS sequence"/>
</dbReference>
<evidence type="ECO:0000256" key="4">
    <source>
        <dbReference type="ARBA" id="ARBA00022475"/>
    </source>
</evidence>
<evidence type="ECO:0000313" key="11">
    <source>
        <dbReference type="EMBL" id="TBW41250.1"/>
    </source>
</evidence>
<dbReference type="SMART" id="SM00388">
    <property type="entry name" value="HisKA"/>
    <property type="match status" value="1"/>
</dbReference>
<dbReference type="AlphaFoldDB" id="A0A4Q9VXZ0"/>
<dbReference type="InterPro" id="IPR047770">
    <property type="entry name" value="RegB"/>
</dbReference>